<proteinExistence type="predicted"/>
<comment type="pathway">
    <text evidence="2">Amino-acid biosynthesis; L-tryptophan biosynthesis; L-tryptophan from chorismate: step 4/5.</text>
</comment>
<dbReference type="EC" id="4.1.1.48" evidence="6"/>
<dbReference type="CDD" id="cd00331">
    <property type="entry name" value="IGPS"/>
    <property type="match status" value="1"/>
</dbReference>
<dbReference type="InterPro" id="IPR013785">
    <property type="entry name" value="Aldolase_TIM"/>
</dbReference>
<evidence type="ECO:0000256" key="13">
    <source>
        <dbReference type="ARBA" id="ARBA00023268"/>
    </source>
</evidence>
<dbReference type="InterPro" id="IPR006221">
    <property type="entry name" value="TrpG/PapA_dom"/>
</dbReference>
<evidence type="ECO:0000256" key="6">
    <source>
        <dbReference type="ARBA" id="ARBA00012362"/>
    </source>
</evidence>
<dbReference type="InterPro" id="IPR013798">
    <property type="entry name" value="Indole-3-glycerol_P_synth_dom"/>
</dbReference>
<comment type="subunit">
    <text evidence="4">Tetramer of two components I and two components II.</text>
</comment>
<dbReference type="InterPro" id="IPR017926">
    <property type="entry name" value="GATASE"/>
</dbReference>
<evidence type="ECO:0000256" key="3">
    <source>
        <dbReference type="ARBA" id="ARBA00004873"/>
    </source>
</evidence>
<evidence type="ECO:0000256" key="9">
    <source>
        <dbReference type="ARBA" id="ARBA00022822"/>
    </source>
</evidence>
<feature type="domain" description="Indole-3-glycerol phosphate synthase" evidence="16">
    <location>
        <begin position="221"/>
        <end position="487"/>
    </location>
</feature>
<keyword evidence="12" id="KW-0456">Lyase</keyword>
<keyword evidence="11" id="KW-0057">Aromatic amino acid biosynthesis</keyword>
<dbReference type="PROSITE" id="PS00614">
    <property type="entry name" value="IGPS"/>
    <property type="match status" value="1"/>
</dbReference>
<dbReference type="InterPro" id="IPR001468">
    <property type="entry name" value="Indole-3-GlycerolPSynthase_CS"/>
</dbReference>
<sequence>MSDKRVVLIDNYDSFTWNIYEYLCHEGAEVLVYRNDKITVDEVEALNPDIVVISPGPGHPETDSGISRDCIRFFCGKVPVFGVCMGQQCMFDVFGGQVGFAGEIVHGKTSPMFHDEKGFFRKVPQGVAVTRYHSLAGTKETLPDVLEVTAKTDNGIIMGVRHKKYTVEGVQFHPESILTESGHQMIKNILEVSGGTWEENDANLAKKELEKTTGTSGKSILDTIYEKRRHDVQTESAVPGYRFSDLEASYKLGLAPKVQDFYARLTASGKTAVLAEVKRASPSKGDIDLTVIAAEQALKYGQAGASAISVLTEPHWFKGSIEDLRNVRKALDVAFANDESQRPCVLRKEFIFSKYQILEARLAGADTVLLIVKMLDDSLLKELYSYAKILDLEPLVEVNSAEELKRALAINSRVIGVNNRDLHSFNVDLSTTSNLVSSVPKGTLLIALSGIAVPSDADQYKKEGVHGVLVGEALMRAESVNEFIHELIK</sequence>
<evidence type="ECO:0000256" key="5">
    <source>
        <dbReference type="ARBA" id="ARBA00012266"/>
    </source>
</evidence>
<dbReference type="OrthoDB" id="524799at2759"/>
<dbReference type="Gene3D" id="3.20.20.70">
    <property type="entry name" value="Aldolase class I"/>
    <property type="match status" value="1"/>
</dbReference>
<dbReference type="InterPro" id="IPR029062">
    <property type="entry name" value="Class_I_gatase-like"/>
</dbReference>
<dbReference type="EMBL" id="CCBQ010000045">
    <property type="protein sequence ID" value="CDO96003.1"/>
    <property type="molecule type" value="Genomic_DNA"/>
</dbReference>
<keyword evidence="18" id="KW-1185">Reference proteome</keyword>
<evidence type="ECO:0000256" key="2">
    <source>
        <dbReference type="ARBA" id="ARBA00004696"/>
    </source>
</evidence>
<dbReference type="AlphaFoldDB" id="A0A0A8LCY0"/>
<dbReference type="SUPFAM" id="SSF51366">
    <property type="entry name" value="Ribulose-phoshate binding barrel"/>
    <property type="match status" value="1"/>
</dbReference>
<dbReference type="Gene3D" id="3.40.50.880">
    <property type="match status" value="1"/>
</dbReference>
<dbReference type="Pfam" id="PF00218">
    <property type="entry name" value="IGPS"/>
    <property type="match status" value="1"/>
</dbReference>
<dbReference type="FunFam" id="3.40.50.880:FF:000031">
    <property type="entry name" value="Multifunctional tryptophan biosynthesis protein"/>
    <property type="match status" value="1"/>
</dbReference>
<evidence type="ECO:0000256" key="12">
    <source>
        <dbReference type="ARBA" id="ARBA00023239"/>
    </source>
</evidence>
<evidence type="ECO:0000256" key="8">
    <source>
        <dbReference type="ARBA" id="ARBA00022605"/>
    </source>
</evidence>
<dbReference type="PANTHER" id="PTHR43418:SF4">
    <property type="entry name" value="MULTIFUNCTIONAL TRYPTOPHAN BIOSYNTHESIS PROTEIN"/>
    <property type="match status" value="1"/>
</dbReference>
<dbReference type="SUPFAM" id="SSF52317">
    <property type="entry name" value="Class I glutamine amidotransferase-like"/>
    <property type="match status" value="1"/>
</dbReference>
<gene>
    <name evidence="17" type="ORF">KLDO_g4224</name>
</gene>
<dbReference type="PRINTS" id="PR00097">
    <property type="entry name" value="ANTSNTHASEII"/>
</dbReference>
<evidence type="ECO:0000256" key="10">
    <source>
        <dbReference type="ARBA" id="ARBA00022962"/>
    </source>
</evidence>
<comment type="caution">
    <text evidence="17">The sequence shown here is derived from an EMBL/GenBank/DDBJ whole genome shotgun (WGS) entry which is preliminary data.</text>
</comment>
<dbReference type="PROSITE" id="PS51273">
    <property type="entry name" value="GATASE_TYPE_1"/>
    <property type="match status" value="1"/>
</dbReference>
<evidence type="ECO:0000259" key="15">
    <source>
        <dbReference type="Pfam" id="PF00117"/>
    </source>
</evidence>
<dbReference type="GO" id="GO:0005829">
    <property type="term" value="C:cytosol"/>
    <property type="evidence" value="ECO:0007669"/>
    <property type="project" value="TreeGrafter"/>
</dbReference>
<keyword evidence="10" id="KW-0315">Glutamine amidotransferase</keyword>
<keyword evidence="13" id="KW-0511">Multifunctional enzyme</keyword>
<evidence type="ECO:0000313" key="18">
    <source>
        <dbReference type="Proteomes" id="UP000031516"/>
    </source>
</evidence>
<dbReference type="Proteomes" id="UP000031516">
    <property type="component" value="Unassembled WGS sequence"/>
</dbReference>
<dbReference type="GO" id="GO:0004425">
    <property type="term" value="F:indole-3-glycerol-phosphate synthase activity"/>
    <property type="evidence" value="ECO:0007669"/>
    <property type="project" value="UniProtKB-EC"/>
</dbReference>
<dbReference type="PRINTS" id="PR00099">
    <property type="entry name" value="CPSGATASE"/>
</dbReference>
<dbReference type="CDD" id="cd01743">
    <property type="entry name" value="GATase1_Anthranilate_Synthase"/>
    <property type="match status" value="1"/>
</dbReference>
<dbReference type="GO" id="GO:0000162">
    <property type="term" value="P:L-tryptophan biosynthetic process"/>
    <property type="evidence" value="ECO:0007669"/>
    <property type="project" value="UniProtKB-UniPathway"/>
</dbReference>
<dbReference type="PANTHER" id="PTHR43418">
    <property type="entry name" value="MULTIFUNCTIONAL TRYPTOPHAN BIOSYNTHESIS PROTEIN-RELATED"/>
    <property type="match status" value="1"/>
</dbReference>
<keyword evidence="8" id="KW-0028">Amino-acid biosynthesis</keyword>
<dbReference type="PRINTS" id="PR00096">
    <property type="entry name" value="GATASE"/>
</dbReference>
<dbReference type="GO" id="GO:0004049">
    <property type="term" value="F:anthranilate synthase activity"/>
    <property type="evidence" value="ECO:0007669"/>
    <property type="project" value="UniProtKB-EC"/>
</dbReference>
<evidence type="ECO:0000259" key="16">
    <source>
        <dbReference type="Pfam" id="PF00218"/>
    </source>
</evidence>
<comment type="pathway">
    <text evidence="3">Amino-acid biosynthesis; L-tryptophan biosynthesis; L-tryptophan from chorismate: step 1/5.</text>
</comment>
<dbReference type="EC" id="4.1.3.27" evidence="5"/>
<dbReference type="Pfam" id="PF00117">
    <property type="entry name" value="GATase"/>
    <property type="match status" value="1"/>
</dbReference>
<dbReference type="FunFam" id="3.20.20.70:FF:000136">
    <property type="entry name" value="Multifunctional tryptophan biosynthesis protein"/>
    <property type="match status" value="1"/>
</dbReference>
<name>A0A0A8LCY0_9SACH</name>
<evidence type="ECO:0000256" key="7">
    <source>
        <dbReference type="ARBA" id="ARBA00018819"/>
    </source>
</evidence>
<dbReference type="UniPathway" id="UPA00035">
    <property type="reaction ID" value="UER00040"/>
</dbReference>
<dbReference type="NCBIfam" id="TIGR00566">
    <property type="entry name" value="trpG_papA"/>
    <property type="match status" value="1"/>
</dbReference>
<accession>A0A0A8LCY0</accession>
<reference evidence="17 18" key="1">
    <citation type="submission" date="2014-03" db="EMBL/GenBank/DDBJ databases">
        <title>The genome of Kluyveromyces dobzhanskii.</title>
        <authorList>
            <person name="Nystedt B."/>
            <person name="Astrom S."/>
        </authorList>
    </citation>
    <scope>NUCLEOTIDE SEQUENCE [LARGE SCALE GENOMIC DNA]</scope>
    <source>
        <strain evidence="17 18">CBS 2104</strain>
    </source>
</reference>
<dbReference type="InterPro" id="IPR011060">
    <property type="entry name" value="RibuloseP-bd_barrel"/>
</dbReference>
<feature type="domain" description="Glutamine amidotransferase" evidence="15">
    <location>
        <begin position="7"/>
        <end position="189"/>
    </location>
</feature>
<comment type="catalytic activity">
    <reaction evidence="1">
        <text>1-(2-carboxyphenylamino)-1-deoxy-D-ribulose 5-phosphate + H(+) = (1S,2R)-1-C-(indol-3-yl)glycerol 3-phosphate + CO2 + H2O</text>
        <dbReference type="Rhea" id="RHEA:23476"/>
        <dbReference type="ChEBI" id="CHEBI:15377"/>
        <dbReference type="ChEBI" id="CHEBI:15378"/>
        <dbReference type="ChEBI" id="CHEBI:16526"/>
        <dbReference type="ChEBI" id="CHEBI:58613"/>
        <dbReference type="ChEBI" id="CHEBI:58866"/>
        <dbReference type="EC" id="4.1.1.48"/>
    </reaction>
</comment>
<keyword evidence="9" id="KW-0822">Tryptophan biosynthesis</keyword>
<organism evidence="17 18">
    <name type="scientific">Kluyveromyces dobzhanskii CBS 2104</name>
    <dbReference type="NCBI Taxonomy" id="1427455"/>
    <lineage>
        <taxon>Eukaryota</taxon>
        <taxon>Fungi</taxon>
        <taxon>Dikarya</taxon>
        <taxon>Ascomycota</taxon>
        <taxon>Saccharomycotina</taxon>
        <taxon>Saccharomycetes</taxon>
        <taxon>Saccharomycetales</taxon>
        <taxon>Saccharomycetaceae</taxon>
        <taxon>Kluyveromyces</taxon>
    </lineage>
</organism>
<dbReference type="InterPro" id="IPR050472">
    <property type="entry name" value="Anth_synth/Amidotransfase"/>
</dbReference>
<evidence type="ECO:0000256" key="1">
    <source>
        <dbReference type="ARBA" id="ARBA00001633"/>
    </source>
</evidence>
<evidence type="ECO:0000256" key="14">
    <source>
        <dbReference type="ARBA" id="ARBA00047683"/>
    </source>
</evidence>
<comment type="catalytic activity">
    <reaction evidence="14">
        <text>chorismate + L-glutamine = anthranilate + pyruvate + L-glutamate + H(+)</text>
        <dbReference type="Rhea" id="RHEA:21732"/>
        <dbReference type="ChEBI" id="CHEBI:15361"/>
        <dbReference type="ChEBI" id="CHEBI:15378"/>
        <dbReference type="ChEBI" id="CHEBI:16567"/>
        <dbReference type="ChEBI" id="CHEBI:29748"/>
        <dbReference type="ChEBI" id="CHEBI:29985"/>
        <dbReference type="ChEBI" id="CHEBI:58359"/>
        <dbReference type="EC" id="4.1.3.27"/>
    </reaction>
</comment>
<protein>
    <recommendedName>
        <fullName evidence="7">Multifunctional tryptophan biosynthesis protein</fullName>
        <ecNumber evidence="6">4.1.1.48</ecNumber>
        <ecNumber evidence="5">4.1.3.27</ecNumber>
    </recommendedName>
</protein>
<evidence type="ECO:0000256" key="4">
    <source>
        <dbReference type="ARBA" id="ARBA00011743"/>
    </source>
</evidence>
<evidence type="ECO:0000256" key="11">
    <source>
        <dbReference type="ARBA" id="ARBA00023141"/>
    </source>
</evidence>
<evidence type="ECO:0000313" key="17">
    <source>
        <dbReference type="EMBL" id="CDO96003.1"/>
    </source>
</evidence>